<comment type="caution">
    <text evidence="6">The sequence shown here is derived from an EMBL/GenBank/DDBJ whole genome shotgun (WGS) entry which is preliminary data.</text>
</comment>
<dbReference type="Proteomes" id="UP000237347">
    <property type="component" value="Unassembled WGS sequence"/>
</dbReference>
<dbReference type="InterPro" id="IPR029063">
    <property type="entry name" value="SAM-dependent_MTases_sf"/>
</dbReference>
<name>A0AAW0KLJ6_QUESU</name>
<accession>A0AAW0KLJ6</accession>
<proteinExistence type="inferred from homology"/>
<keyword evidence="7" id="KW-1185">Reference proteome</keyword>
<comment type="function">
    <text evidence="1">Methylates caffeoyl-CoA to feruloyl-CoA and 5-hydroxyferuloyl-CoA to sinapoyl-CoA. Plays a role in the synthesis of feruloylated polysaccharides. Involved in the reinforcement of the plant cell wall. Also involved in the responding to wounding or pathogen challenge by the increased formation of cell wall-bound ferulic acid polymers.</text>
</comment>
<evidence type="ECO:0000313" key="6">
    <source>
        <dbReference type="EMBL" id="KAK7840242.1"/>
    </source>
</evidence>
<dbReference type="SUPFAM" id="SSF53335">
    <property type="entry name" value="S-adenosyl-L-methionine-dependent methyltransferases"/>
    <property type="match status" value="3"/>
</dbReference>
<dbReference type="PROSITE" id="PS51682">
    <property type="entry name" value="SAM_OMT_I"/>
    <property type="match status" value="3"/>
</dbReference>
<evidence type="ECO:0000256" key="5">
    <source>
        <dbReference type="ARBA" id="ARBA00023453"/>
    </source>
</evidence>
<dbReference type="GO" id="GO:0008757">
    <property type="term" value="F:S-adenosylmethionine-dependent methyltransferase activity"/>
    <property type="evidence" value="ECO:0007669"/>
    <property type="project" value="TreeGrafter"/>
</dbReference>
<evidence type="ECO:0000256" key="3">
    <source>
        <dbReference type="ARBA" id="ARBA00022679"/>
    </source>
</evidence>
<keyword evidence="2" id="KW-0489">Methyltransferase</keyword>
<comment type="similarity">
    <text evidence="5">Belongs to the class I-like SAM-binding methyltransferase superfamily. Cation-dependent O-methyltransferase family.</text>
</comment>
<dbReference type="Pfam" id="PF01596">
    <property type="entry name" value="Methyltransf_3"/>
    <property type="match status" value="3"/>
</dbReference>
<evidence type="ECO:0000256" key="2">
    <source>
        <dbReference type="ARBA" id="ARBA00022603"/>
    </source>
</evidence>
<keyword evidence="4" id="KW-0949">S-adenosyl-L-methionine</keyword>
<evidence type="ECO:0000256" key="1">
    <source>
        <dbReference type="ARBA" id="ARBA00002334"/>
    </source>
</evidence>
<dbReference type="PANTHER" id="PTHR10509:SF82">
    <property type="entry name" value="CAFFEOYL-COA O-METHYLTRANSFERASE-LIKE"/>
    <property type="match status" value="1"/>
</dbReference>
<evidence type="ECO:0000313" key="7">
    <source>
        <dbReference type="Proteomes" id="UP000237347"/>
    </source>
</evidence>
<dbReference type="CDD" id="cd02440">
    <property type="entry name" value="AdoMet_MTases"/>
    <property type="match status" value="3"/>
</dbReference>
<reference evidence="6 7" key="1">
    <citation type="journal article" date="2018" name="Sci. Data">
        <title>The draft genome sequence of cork oak.</title>
        <authorList>
            <person name="Ramos A.M."/>
            <person name="Usie A."/>
            <person name="Barbosa P."/>
            <person name="Barros P.M."/>
            <person name="Capote T."/>
            <person name="Chaves I."/>
            <person name="Simoes F."/>
            <person name="Abreu I."/>
            <person name="Carrasquinho I."/>
            <person name="Faro C."/>
            <person name="Guimaraes J.B."/>
            <person name="Mendonca D."/>
            <person name="Nobrega F."/>
            <person name="Rodrigues L."/>
            <person name="Saibo N.J.M."/>
            <person name="Varela M.C."/>
            <person name="Egas C."/>
            <person name="Matos J."/>
            <person name="Miguel C.M."/>
            <person name="Oliveira M.M."/>
            <person name="Ricardo C.P."/>
            <person name="Goncalves S."/>
        </authorList>
    </citation>
    <scope>NUCLEOTIDE SEQUENCE [LARGE SCALE GENOMIC DNA]</scope>
    <source>
        <strain evidence="7">cv. HL8</strain>
    </source>
</reference>
<organism evidence="6 7">
    <name type="scientific">Quercus suber</name>
    <name type="common">Cork oak</name>
    <dbReference type="NCBI Taxonomy" id="58331"/>
    <lineage>
        <taxon>Eukaryota</taxon>
        <taxon>Viridiplantae</taxon>
        <taxon>Streptophyta</taxon>
        <taxon>Embryophyta</taxon>
        <taxon>Tracheophyta</taxon>
        <taxon>Spermatophyta</taxon>
        <taxon>Magnoliopsida</taxon>
        <taxon>eudicotyledons</taxon>
        <taxon>Gunneridae</taxon>
        <taxon>Pentapetalae</taxon>
        <taxon>rosids</taxon>
        <taxon>fabids</taxon>
        <taxon>Fagales</taxon>
        <taxon>Fagaceae</taxon>
        <taxon>Quercus</taxon>
    </lineage>
</organism>
<keyword evidence="3" id="KW-0808">Transferase</keyword>
<dbReference type="EMBL" id="PKMF04000266">
    <property type="protein sequence ID" value="KAK7840242.1"/>
    <property type="molecule type" value="Genomic_DNA"/>
</dbReference>
<dbReference type="Gene3D" id="3.40.50.150">
    <property type="entry name" value="Vaccinia Virus protein VP39"/>
    <property type="match status" value="3"/>
</dbReference>
<gene>
    <name evidence="6" type="ORF">CFP56_016928</name>
</gene>
<dbReference type="GO" id="GO:0032259">
    <property type="term" value="P:methylation"/>
    <property type="evidence" value="ECO:0007669"/>
    <property type="project" value="UniProtKB-KW"/>
</dbReference>
<dbReference type="PANTHER" id="PTHR10509">
    <property type="entry name" value="O-METHYLTRANSFERASE-RELATED"/>
    <property type="match status" value="1"/>
</dbReference>
<evidence type="ECO:0000256" key="4">
    <source>
        <dbReference type="ARBA" id="ARBA00022691"/>
    </source>
</evidence>
<sequence>MDNIHRVNDDDGEYRIYHKCVVPEWYLNQFHFLLVLELRLRVSPQPFPPDKAKVPRGLFLQLNLLSPLGRLVYGSLGVLRALTWRNSLQRHHRESCLPGFVVDKTNTLKCLTKRNTVIPPHDPRPLLEAMEQNAKMVSGPSKGLLQSEDLYQYIQETSVFPREPEFLKELRRVTASHPRAMMTTSPDVGQMMAMLLKLVNAKKTIEVGVFTGYSLLLTALTIPEDGKIIAIDVNRDPFEIGLPVIKKAGVADKIDFIESEALPVLDQLLQNHENEGSFDFAFVDADKVNYWNYHERLMKLLKVGGVAVYDNTLWGGSVAMPHALVPEFMKPGRQLTIELNKLLAADQRVQISRASLGDEAMEQNVENVRAPPKSLLQSDDLYQYILETSVYPREPEFLKELRHVTANHPRKIISLSFPRAMMATAPDAGQLMAMLLNLVNAKKTVEVGVFTGYSLLLTALTIPEDGKIIAIDVNRETFEIGLPIIKKAGVADKIDFIESEALPVLDQLLQNHENEGSFDFAFVDADKNSYQNYHERLMKLLKVNGLVVYDNTLRRGFVAMPEALVPEHRKQDREISIEFNKFLAADPRIQISHASVGDGITICRRLSFYSTAPDVGQLMAMLLKLVDAKRTIELGVYTGYSLLLTALTIPEDGKITAIDVNRETFEIGLPIIKKAGIADKIDFIESEALPVLDQLLQNHENEGSFDFAFVDADKVNYWNNHERLMNLLKVGGLVVYDNTLRRGSVVIPDALVPEFGREIREKMIEFNKLIAVDPRVQISHASLGDGITICRRRL</sequence>
<dbReference type="AlphaFoldDB" id="A0AAW0KLJ6"/>
<protein>
    <submittedName>
        <fullName evidence="6">Caffeoyl-coa o-methyltransferase</fullName>
    </submittedName>
</protein>
<dbReference type="GO" id="GO:0008171">
    <property type="term" value="F:O-methyltransferase activity"/>
    <property type="evidence" value="ECO:0007669"/>
    <property type="project" value="InterPro"/>
</dbReference>
<dbReference type="InterPro" id="IPR050362">
    <property type="entry name" value="Cation-dep_OMT"/>
</dbReference>
<dbReference type="InterPro" id="IPR002935">
    <property type="entry name" value="SAM_O-MeTrfase"/>
</dbReference>